<comment type="caution">
    <text evidence="2">The sequence shown here is derived from an EMBL/GenBank/DDBJ whole genome shotgun (WGS) entry which is preliminary data.</text>
</comment>
<feature type="compositionally biased region" description="Basic and acidic residues" evidence="1">
    <location>
        <begin position="232"/>
        <end position="242"/>
    </location>
</feature>
<dbReference type="EMBL" id="JBHSIY010000010">
    <property type="protein sequence ID" value="MFC4867897.1"/>
    <property type="molecule type" value="Genomic_DNA"/>
</dbReference>
<reference evidence="3" key="1">
    <citation type="journal article" date="2019" name="Int. J. Syst. Evol. Microbiol.">
        <title>The Global Catalogue of Microorganisms (GCM) 10K type strain sequencing project: providing services to taxonomists for standard genome sequencing and annotation.</title>
        <authorList>
            <consortium name="The Broad Institute Genomics Platform"/>
            <consortium name="The Broad Institute Genome Sequencing Center for Infectious Disease"/>
            <person name="Wu L."/>
            <person name="Ma J."/>
        </authorList>
    </citation>
    <scope>NUCLEOTIDE SEQUENCE [LARGE SCALE GENOMIC DNA]</scope>
    <source>
        <strain evidence="3">CGMCC 4.7304</strain>
    </source>
</reference>
<feature type="compositionally biased region" description="Basic residues" evidence="1">
    <location>
        <begin position="122"/>
        <end position="149"/>
    </location>
</feature>
<feature type="compositionally biased region" description="Basic and acidic residues" evidence="1">
    <location>
        <begin position="112"/>
        <end position="121"/>
    </location>
</feature>
<dbReference type="Proteomes" id="UP001595858">
    <property type="component" value="Unassembled WGS sequence"/>
</dbReference>
<dbReference type="CDD" id="cd02980">
    <property type="entry name" value="TRX_Fd_family"/>
    <property type="match status" value="1"/>
</dbReference>
<feature type="compositionally biased region" description="Basic residues" evidence="1">
    <location>
        <begin position="169"/>
        <end position="186"/>
    </location>
</feature>
<feature type="region of interest" description="Disordered" evidence="1">
    <location>
        <begin position="101"/>
        <end position="242"/>
    </location>
</feature>
<accession>A0ABV9SNI0</accession>
<dbReference type="RefSeq" id="WP_344145607.1">
    <property type="nucleotide sequence ID" value="NZ_BAAAQI010000014.1"/>
</dbReference>
<sequence>MTPTGRPCRLIVCRGCCCGTAEKRPGVDHEGQLKRLSGLRDGAGRDVPVRTSTCLGPCFQANVVVVQPSAEGREGGGRPVWLGGFTEDRLIDDLDDWIRAGGPGAAPLPESLAERVTSKDAKKPKKDKKSKKAKKDKKAEKAKKGKAQKSRSAAARTDGAGEPPEGKSGRKSKNDKKKSKKDKKARMAAQGGEGPSGTRPPGRPDGKDGNDGEDGKQAGKSRKRRKAGGGGRTEEPAKRAKE</sequence>
<keyword evidence="3" id="KW-1185">Reference proteome</keyword>
<evidence type="ECO:0000256" key="1">
    <source>
        <dbReference type="SAM" id="MobiDB-lite"/>
    </source>
</evidence>
<protein>
    <submittedName>
        <fullName evidence="2">(2Fe-2S) ferredoxin domain-containing protein</fullName>
    </submittedName>
</protein>
<name>A0ABV9SNI0_9ACTN</name>
<gene>
    <name evidence="2" type="ORF">ACFPCZ_14765</name>
</gene>
<feature type="compositionally biased region" description="Basic and acidic residues" evidence="1">
    <location>
        <begin position="202"/>
        <end position="217"/>
    </location>
</feature>
<organism evidence="2 3">
    <name type="scientific">Streptomonospora arabica</name>
    <dbReference type="NCBI Taxonomy" id="412417"/>
    <lineage>
        <taxon>Bacteria</taxon>
        <taxon>Bacillati</taxon>
        <taxon>Actinomycetota</taxon>
        <taxon>Actinomycetes</taxon>
        <taxon>Streptosporangiales</taxon>
        <taxon>Nocardiopsidaceae</taxon>
        <taxon>Streptomonospora</taxon>
    </lineage>
</organism>
<evidence type="ECO:0000313" key="2">
    <source>
        <dbReference type="EMBL" id="MFC4867897.1"/>
    </source>
</evidence>
<proteinExistence type="predicted"/>
<evidence type="ECO:0000313" key="3">
    <source>
        <dbReference type="Proteomes" id="UP001595858"/>
    </source>
</evidence>